<comment type="similarity">
    <text evidence="3 7">Belongs to the flagella basal body rod proteins family.</text>
</comment>
<evidence type="ECO:0000256" key="2">
    <source>
        <dbReference type="ARBA" id="ARBA00004613"/>
    </source>
</evidence>
<feature type="domain" description="Flagellar basal-body/hook protein C-terminal" evidence="9">
    <location>
        <begin position="525"/>
        <end position="567"/>
    </location>
</feature>
<dbReference type="SUPFAM" id="SSF64518">
    <property type="entry name" value="Phase 1 flagellin"/>
    <property type="match status" value="1"/>
</dbReference>
<dbReference type="KEGG" id="pnd:Pla175_37180"/>
<sequence>MSLFGSLQLAGNTLRAMQIGLQVVGNNIANANTEGFIREEAVYAPAPVQRIGNLTIGLGVEVEAIVQKADRFVTDRLRDAAGDRAGANIETAAYRDLETLLGELSDSDLSTAFTSFFNSIDQLAGEPANLSLRNLVIGKGESLAREVARVASRASDLKGERDSRVVASVDEINSLAEQVQQLNLRITTIEGGGAGGSQAGGLRSQRDAALQRLSEIVGVRVDPQPSGAVNVSLGGEQLVFESQRREVFADTASVGGQRITTVRFVDNKSEVRAGAGELAGLYSARDEIIGGFEEGLDEMARSLIFEFNKLHSQGQGLAGFDQLTSATGVLDAAAPLDAAGLSFTPENGSFDLVVRNKNTGLDTTHTIQVDLNGLDGDTSLTSLAAAINAVDGVSAEVTTGGRLSIKADSKDAEFAFSGDTSGALAALGLNTFFAGDGARNIALNSELRGVKNAGKFAASLGGIDGDSENALRLGAFLDLRLEAQGGASLASQYDQLINTVATGATLSQSVADGFTQFEAALEGQQQALSGVNLDEEAIKMLSLQRTYQASARFIQTISELMDILVSL</sequence>
<gene>
    <name evidence="7 11" type="primary">flgK</name>
    <name evidence="11" type="ORF">Pla175_37180</name>
</gene>
<dbReference type="NCBIfam" id="TIGR02492">
    <property type="entry name" value="flgK_ends"/>
    <property type="match status" value="1"/>
</dbReference>
<keyword evidence="12" id="KW-1185">Reference proteome</keyword>
<dbReference type="Proteomes" id="UP000317429">
    <property type="component" value="Chromosome"/>
</dbReference>
<reference evidence="11 12" key="1">
    <citation type="submission" date="2019-02" db="EMBL/GenBank/DDBJ databases">
        <title>Deep-cultivation of Planctomycetes and their phenomic and genomic characterization uncovers novel biology.</title>
        <authorList>
            <person name="Wiegand S."/>
            <person name="Jogler M."/>
            <person name="Boedeker C."/>
            <person name="Pinto D."/>
            <person name="Vollmers J."/>
            <person name="Rivas-Marin E."/>
            <person name="Kohn T."/>
            <person name="Peeters S.H."/>
            <person name="Heuer A."/>
            <person name="Rast P."/>
            <person name="Oberbeckmann S."/>
            <person name="Bunk B."/>
            <person name="Jeske O."/>
            <person name="Meyerdierks A."/>
            <person name="Storesund J.E."/>
            <person name="Kallscheuer N."/>
            <person name="Luecker S."/>
            <person name="Lage O.M."/>
            <person name="Pohl T."/>
            <person name="Merkel B.J."/>
            <person name="Hornburger P."/>
            <person name="Mueller R.-W."/>
            <person name="Bruemmer F."/>
            <person name="Labrenz M."/>
            <person name="Spormann A.M."/>
            <person name="Op den Camp H."/>
            <person name="Overmann J."/>
            <person name="Amann R."/>
            <person name="Jetten M.S.M."/>
            <person name="Mascher T."/>
            <person name="Medema M.H."/>
            <person name="Devos D.P."/>
            <person name="Kaster A.-K."/>
            <person name="Ovreas L."/>
            <person name="Rohde M."/>
            <person name="Galperin M.Y."/>
            <person name="Jogler C."/>
        </authorList>
    </citation>
    <scope>NUCLEOTIDE SEQUENCE [LARGE SCALE GENOMIC DNA]</scope>
    <source>
        <strain evidence="11 12">Pla175</strain>
    </source>
</reference>
<evidence type="ECO:0000256" key="5">
    <source>
        <dbReference type="ARBA" id="ARBA00022525"/>
    </source>
</evidence>
<evidence type="ECO:0000256" key="6">
    <source>
        <dbReference type="ARBA" id="ARBA00023143"/>
    </source>
</evidence>
<evidence type="ECO:0000256" key="7">
    <source>
        <dbReference type="RuleBase" id="RU362065"/>
    </source>
</evidence>
<dbReference type="InterPro" id="IPR053927">
    <property type="entry name" value="FlgK_helical"/>
</dbReference>
<dbReference type="GO" id="GO:0044780">
    <property type="term" value="P:bacterial-type flagellum assembly"/>
    <property type="evidence" value="ECO:0007669"/>
    <property type="project" value="InterPro"/>
</dbReference>
<evidence type="ECO:0000313" key="11">
    <source>
        <dbReference type="EMBL" id="QDU90315.1"/>
    </source>
</evidence>
<evidence type="ECO:0000256" key="4">
    <source>
        <dbReference type="ARBA" id="ARBA00016244"/>
    </source>
</evidence>
<dbReference type="EMBL" id="CP036291">
    <property type="protein sequence ID" value="QDU90315.1"/>
    <property type="molecule type" value="Genomic_DNA"/>
</dbReference>
<dbReference type="GO" id="GO:0005576">
    <property type="term" value="C:extracellular region"/>
    <property type="evidence" value="ECO:0007669"/>
    <property type="project" value="UniProtKB-SubCell"/>
</dbReference>
<accession>A0A518DFR6</accession>
<feature type="domain" description="Flagellar hook-associated protein FlgK helical" evidence="10">
    <location>
        <begin position="96"/>
        <end position="319"/>
    </location>
</feature>
<evidence type="ECO:0000259" key="9">
    <source>
        <dbReference type="Pfam" id="PF06429"/>
    </source>
</evidence>
<proteinExistence type="inferred from homology"/>
<evidence type="ECO:0000256" key="3">
    <source>
        <dbReference type="ARBA" id="ARBA00009677"/>
    </source>
</evidence>
<dbReference type="PANTHER" id="PTHR30033:SF2">
    <property type="entry name" value="FLAGELLAR HOOK PROTEIN"/>
    <property type="match status" value="1"/>
</dbReference>
<dbReference type="InterPro" id="IPR010930">
    <property type="entry name" value="Flg_bb/hook_C_dom"/>
</dbReference>
<evidence type="ECO:0000256" key="1">
    <source>
        <dbReference type="ARBA" id="ARBA00004365"/>
    </source>
</evidence>
<dbReference type="InterPro" id="IPR002371">
    <property type="entry name" value="FlgK"/>
</dbReference>
<name>A0A518DFR6_9BACT</name>
<organism evidence="11 12">
    <name type="scientific">Pirellulimonas nuda</name>
    <dbReference type="NCBI Taxonomy" id="2528009"/>
    <lineage>
        <taxon>Bacteria</taxon>
        <taxon>Pseudomonadati</taxon>
        <taxon>Planctomycetota</taxon>
        <taxon>Planctomycetia</taxon>
        <taxon>Pirellulales</taxon>
        <taxon>Lacipirellulaceae</taxon>
        <taxon>Pirellulimonas</taxon>
    </lineage>
</organism>
<dbReference type="GO" id="GO:0009424">
    <property type="term" value="C:bacterial-type flagellum hook"/>
    <property type="evidence" value="ECO:0007669"/>
    <property type="project" value="UniProtKB-UniRule"/>
</dbReference>
<dbReference type="Pfam" id="PF06429">
    <property type="entry name" value="Flg_bbr_C"/>
    <property type="match status" value="1"/>
</dbReference>
<dbReference type="AlphaFoldDB" id="A0A518DFR6"/>
<keyword evidence="5 7" id="KW-0964">Secreted</keyword>
<evidence type="ECO:0000259" key="10">
    <source>
        <dbReference type="Pfam" id="PF22638"/>
    </source>
</evidence>
<dbReference type="GO" id="GO:0005198">
    <property type="term" value="F:structural molecule activity"/>
    <property type="evidence" value="ECO:0007669"/>
    <property type="project" value="UniProtKB-UniRule"/>
</dbReference>
<dbReference type="InterPro" id="IPR001444">
    <property type="entry name" value="Flag_bb_rod_N"/>
</dbReference>
<keyword evidence="11" id="KW-0969">Cilium</keyword>
<dbReference type="Pfam" id="PF00460">
    <property type="entry name" value="Flg_bb_rod"/>
    <property type="match status" value="1"/>
</dbReference>
<dbReference type="Pfam" id="PF22638">
    <property type="entry name" value="FlgK_D1"/>
    <property type="match status" value="1"/>
</dbReference>
<keyword evidence="11" id="KW-0282">Flagellum</keyword>
<keyword evidence="11" id="KW-0966">Cell projection</keyword>
<evidence type="ECO:0000259" key="8">
    <source>
        <dbReference type="Pfam" id="PF00460"/>
    </source>
</evidence>
<evidence type="ECO:0000313" key="12">
    <source>
        <dbReference type="Proteomes" id="UP000317429"/>
    </source>
</evidence>
<feature type="domain" description="Flagellar basal body rod protein N-terminal" evidence="8">
    <location>
        <begin position="7"/>
        <end position="36"/>
    </location>
</feature>
<comment type="subcellular location">
    <subcellularLocation>
        <location evidence="1 7">Bacterial flagellum</location>
    </subcellularLocation>
    <subcellularLocation>
        <location evidence="2 7">Secreted</location>
    </subcellularLocation>
</comment>
<protein>
    <recommendedName>
        <fullName evidence="4 7">Flagellar hook-associated protein 1</fullName>
        <shortName evidence="7">HAP1</shortName>
    </recommendedName>
</protein>
<keyword evidence="6 7" id="KW-0975">Bacterial flagellum</keyword>
<dbReference type="PANTHER" id="PTHR30033">
    <property type="entry name" value="FLAGELLAR HOOK-ASSOCIATED PROTEIN 1"/>
    <property type="match status" value="1"/>
</dbReference>
<dbReference type="RefSeq" id="WP_145288552.1">
    <property type="nucleotide sequence ID" value="NZ_CP036291.1"/>
</dbReference>
<dbReference type="PRINTS" id="PR01005">
    <property type="entry name" value="FLGHOOKAP1"/>
</dbReference>
<dbReference type="OrthoDB" id="9802553at2"/>